<protein>
    <submittedName>
        <fullName evidence="1">Uncharacterized protein</fullName>
    </submittedName>
</protein>
<sequence>MDRRGLIVRGRHLLRLDELSVIEREDPVYARLVTKEPILVFAPAVKQPQPSSSLTWSALNIELPAQIHLLSLIAWPLLKSTAPPQAYDQVLLRLEHLDVNSTGYGNRDPYQLDITFMFCGIRITQATEVTLTADQERTVAQTERLRWPTESPNTPVWSYGHQVIRATQQIIIFIHPGTIASFILNYKPLD</sequence>
<dbReference type="Proteomes" id="UP000699462">
    <property type="component" value="Unassembled WGS sequence"/>
</dbReference>
<comment type="caution">
    <text evidence="1">The sequence shown here is derived from an EMBL/GenBank/DDBJ whole genome shotgun (WGS) entry which is preliminary data.</text>
</comment>
<reference evidence="1 2" key="1">
    <citation type="submission" date="2019-07" db="EMBL/GenBank/DDBJ databases">
        <title>Annotation for the trematode Paragonimus westermani.</title>
        <authorList>
            <person name="Choi Y.-J."/>
        </authorList>
    </citation>
    <scope>NUCLEOTIDE SEQUENCE [LARGE SCALE GENOMIC DNA]</scope>
    <source>
        <strain evidence="1">180907_Pwestermani</strain>
    </source>
</reference>
<proteinExistence type="predicted"/>
<dbReference type="GO" id="GO:0030246">
    <property type="term" value="F:carbohydrate binding"/>
    <property type="evidence" value="ECO:0007669"/>
    <property type="project" value="InterPro"/>
</dbReference>
<keyword evidence="2" id="KW-1185">Reference proteome</keyword>
<dbReference type="EMBL" id="JTDF01000545">
    <property type="protein sequence ID" value="KAF8571393.1"/>
    <property type="molecule type" value="Genomic_DNA"/>
</dbReference>
<dbReference type="GO" id="GO:0005975">
    <property type="term" value="P:carbohydrate metabolic process"/>
    <property type="evidence" value="ECO:0007669"/>
    <property type="project" value="InterPro"/>
</dbReference>
<accession>A0A8T0DUJ2</accession>
<evidence type="ECO:0000313" key="1">
    <source>
        <dbReference type="EMBL" id="KAF8571393.1"/>
    </source>
</evidence>
<evidence type="ECO:0000313" key="2">
    <source>
        <dbReference type="Proteomes" id="UP000699462"/>
    </source>
</evidence>
<dbReference type="Gene3D" id="2.60.40.1360">
    <property type="match status" value="1"/>
</dbReference>
<dbReference type="AlphaFoldDB" id="A0A8T0DUJ2"/>
<dbReference type="InterPro" id="IPR011013">
    <property type="entry name" value="Gal_mutarotase_sf_dom"/>
</dbReference>
<gene>
    <name evidence="1" type="ORF">P879_04842</name>
</gene>
<dbReference type="GO" id="GO:0003824">
    <property type="term" value="F:catalytic activity"/>
    <property type="evidence" value="ECO:0007669"/>
    <property type="project" value="InterPro"/>
</dbReference>
<name>A0A8T0DUJ2_9TREM</name>
<organism evidence="1 2">
    <name type="scientific">Paragonimus westermani</name>
    <dbReference type="NCBI Taxonomy" id="34504"/>
    <lineage>
        <taxon>Eukaryota</taxon>
        <taxon>Metazoa</taxon>
        <taxon>Spiralia</taxon>
        <taxon>Lophotrochozoa</taxon>
        <taxon>Platyhelminthes</taxon>
        <taxon>Trematoda</taxon>
        <taxon>Digenea</taxon>
        <taxon>Plagiorchiida</taxon>
        <taxon>Troglotremata</taxon>
        <taxon>Troglotrematidae</taxon>
        <taxon>Paragonimus</taxon>
    </lineage>
</organism>
<dbReference type="OrthoDB" id="2016903at2759"/>
<dbReference type="SUPFAM" id="SSF74650">
    <property type="entry name" value="Galactose mutarotase-like"/>
    <property type="match status" value="1"/>
</dbReference>